<reference evidence="1 2" key="1">
    <citation type="submission" date="2018-01" db="EMBL/GenBank/DDBJ databases">
        <title>Complete genome sequence of Streptomyces lunaelactis MM109T, a Ferroverdin A producer isolated from cave moonmilk deposits.</title>
        <authorList>
            <person name="Naome A."/>
            <person name="Martinet L."/>
            <person name="Maciejewska M."/>
            <person name="Anderssen S."/>
            <person name="Adam D."/>
            <person name="Tenconi E."/>
            <person name="Deflandre B."/>
            <person name="Arguelles-Arias A."/>
            <person name="Calusinska M."/>
            <person name="Copieters W."/>
            <person name="Karim L."/>
            <person name="Hanikenne M."/>
            <person name="Baurain D."/>
            <person name="van Wezel G."/>
            <person name="Smargiasso N."/>
            <person name="de Pauw E."/>
            <person name="Delfosse P."/>
            <person name="Rigali S."/>
        </authorList>
    </citation>
    <scope>NUCLEOTIDE SEQUENCE [LARGE SCALE GENOMIC DNA]</scope>
    <source>
        <strain evidence="1 2">MM109</strain>
    </source>
</reference>
<dbReference type="Proteomes" id="UP000244201">
    <property type="component" value="Chromosome"/>
</dbReference>
<dbReference type="SUPFAM" id="SSF140453">
    <property type="entry name" value="EsxAB dimer-like"/>
    <property type="match status" value="1"/>
</dbReference>
<evidence type="ECO:0000313" key="1">
    <source>
        <dbReference type="EMBL" id="AVZ71605.1"/>
    </source>
</evidence>
<dbReference type="GeneID" id="55654580"/>
<dbReference type="RefSeq" id="WP_108147295.1">
    <property type="nucleotide sequence ID" value="NZ_CP026304.1"/>
</dbReference>
<gene>
    <name evidence="1" type="ORF">SLUN_04775</name>
</gene>
<dbReference type="Gene3D" id="1.10.287.1060">
    <property type="entry name" value="ESAT-6-like"/>
    <property type="match status" value="1"/>
</dbReference>
<dbReference type="EMBL" id="CP026304">
    <property type="protein sequence ID" value="AVZ71605.1"/>
    <property type="molecule type" value="Genomic_DNA"/>
</dbReference>
<dbReference type="OrthoDB" id="3284120at2"/>
<keyword evidence="2" id="KW-1185">Reference proteome</keyword>
<accession>A0A2R4SXK4</accession>
<evidence type="ECO:0000313" key="2">
    <source>
        <dbReference type="Proteomes" id="UP000244201"/>
    </source>
</evidence>
<dbReference type="KEGG" id="slk:SLUN_04775"/>
<name>A0A2R4SXK4_9ACTN</name>
<dbReference type="AlphaFoldDB" id="A0A2R4SXK4"/>
<evidence type="ECO:0008006" key="3">
    <source>
        <dbReference type="Google" id="ProtNLM"/>
    </source>
</evidence>
<sequence>MPDNDFSVDTDLLGRSAPHVQALAGSIRSIGATLQGRLDSLGECWGDDEGGRQFLEQYAEPSRQITRGIADTGEVLDSTVDGIWTMAKGFERTEEQSAEVAHVINTAVQSSDTGTPRPSRR</sequence>
<protein>
    <recommendedName>
        <fullName evidence="3">WXG100 family type VII secretion target</fullName>
    </recommendedName>
</protein>
<dbReference type="InterPro" id="IPR036689">
    <property type="entry name" value="ESAT-6-like_sf"/>
</dbReference>
<proteinExistence type="predicted"/>
<organism evidence="1 2">
    <name type="scientific">Streptomyces lunaelactis</name>
    <dbReference type="NCBI Taxonomy" id="1535768"/>
    <lineage>
        <taxon>Bacteria</taxon>
        <taxon>Bacillati</taxon>
        <taxon>Actinomycetota</taxon>
        <taxon>Actinomycetes</taxon>
        <taxon>Kitasatosporales</taxon>
        <taxon>Streptomycetaceae</taxon>
        <taxon>Streptomyces</taxon>
    </lineage>
</organism>